<dbReference type="SMART" id="SM00829">
    <property type="entry name" value="PKS_ER"/>
    <property type="match status" value="1"/>
</dbReference>
<keyword evidence="6" id="KW-0520">NAD</keyword>
<dbReference type="Gene3D" id="3.40.50.720">
    <property type="entry name" value="NAD(P)-binding Rossmann-like Domain"/>
    <property type="match status" value="1"/>
</dbReference>
<dbReference type="PROSITE" id="PS00059">
    <property type="entry name" value="ADH_ZINC"/>
    <property type="match status" value="1"/>
</dbReference>
<dbReference type="Gene3D" id="3.90.180.10">
    <property type="entry name" value="Medium-chain alcohol dehydrogenases, catalytic domain"/>
    <property type="match status" value="1"/>
</dbReference>
<keyword evidence="4 7" id="KW-0862">Zinc</keyword>
<dbReference type="InterPro" id="IPR013149">
    <property type="entry name" value="ADH-like_C"/>
</dbReference>
<dbReference type="InterPro" id="IPR013154">
    <property type="entry name" value="ADH-like_N"/>
</dbReference>
<evidence type="ECO:0000256" key="6">
    <source>
        <dbReference type="ARBA" id="ARBA00023027"/>
    </source>
</evidence>
<name>A0A9W4NAC5_9EURO</name>
<dbReference type="Pfam" id="PF00107">
    <property type="entry name" value="ADH_zinc_N"/>
    <property type="match status" value="1"/>
</dbReference>
<keyword evidence="3 7" id="KW-0479">Metal-binding</keyword>
<protein>
    <recommendedName>
        <fullName evidence="8">Enoyl reductase (ER) domain-containing protein</fullName>
    </recommendedName>
</protein>
<gene>
    <name evidence="9" type="ORF">PSALAMII_LOCUS2937</name>
</gene>
<proteinExistence type="inferred from homology"/>
<evidence type="ECO:0000259" key="8">
    <source>
        <dbReference type="SMART" id="SM00829"/>
    </source>
</evidence>
<dbReference type="PANTHER" id="PTHR42813:SF3">
    <property type="entry name" value="GLUTATHIONE-INDEPENDENT FORMALDEHYDE DEHYDROGENASE"/>
    <property type="match status" value="1"/>
</dbReference>
<evidence type="ECO:0000256" key="2">
    <source>
        <dbReference type="ARBA" id="ARBA00008072"/>
    </source>
</evidence>
<evidence type="ECO:0000256" key="3">
    <source>
        <dbReference type="ARBA" id="ARBA00022723"/>
    </source>
</evidence>
<dbReference type="SUPFAM" id="SSF50129">
    <property type="entry name" value="GroES-like"/>
    <property type="match status" value="1"/>
</dbReference>
<comment type="cofactor">
    <cofactor evidence="1 7">
        <name>Zn(2+)</name>
        <dbReference type="ChEBI" id="CHEBI:29105"/>
    </cofactor>
</comment>
<dbReference type="InterPro" id="IPR011032">
    <property type="entry name" value="GroES-like_sf"/>
</dbReference>
<dbReference type="EMBL" id="CAJVPD010000122">
    <property type="protein sequence ID" value="CAG8346771.1"/>
    <property type="molecule type" value="Genomic_DNA"/>
</dbReference>
<evidence type="ECO:0000313" key="9">
    <source>
        <dbReference type="EMBL" id="CAG8346771.1"/>
    </source>
</evidence>
<evidence type="ECO:0000256" key="7">
    <source>
        <dbReference type="RuleBase" id="RU361277"/>
    </source>
</evidence>
<dbReference type="GO" id="GO:0016491">
    <property type="term" value="F:oxidoreductase activity"/>
    <property type="evidence" value="ECO:0007669"/>
    <property type="project" value="UniProtKB-KW"/>
</dbReference>
<dbReference type="CDD" id="cd08282">
    <property type="entry name" value="PFDH_like"/>
    <property type="match status" value="1"/>
</dbReference>
<dbReference type="InterPro" id="IPR036291">
    <property type="entry name" value="NAD(P)-bd_dom_sf"/>
</dbReference>
<accession>A0A9W4NAC5</accession>
<evidence type="ECO:0000256" key="4">
    <source>
        <dbReference type="ARBA" id="ARBA00022833"/>
    </source>
</evidence>
<keyword evidence="5" id="KW-0560">Oxidoreductase</keyword>
<evidence type="ECO:0000256" key="5">
    <source>
        <dbReference type="ARBA" id="ARBA00023002"/>
    </source>
</evidence>
<dbReference type="GO" id="GO:0008270">
    <property type="term" value="F:zinc ion binding"/>
    <property type="evidence" value="ECO:0007669"/>
    <property type="project" value="InterPro"/>
</dbReference>
<evidence type="ECO:0000313" key="10">
    <source>
        <dbReference type="Proteomes" id="UP001152592"/>
    </source>
</evidence>
<comment type="caution">
    <text evidence="9">The sequence shown here is derived from an EMBL/GenBank/DDBJ whole genome shotgun (WGS) entry which is preliminary data.</text>
</comment>
<dbReference type="Proteomes" id="UP001152592">
    <property type="component" value="Unassembled WGS sequence"/>
</dbReference>
<dbReference type="InterPro" id="IPR002328">
    <property type="entry name" value="ADH_Zn_CS"/>
</dbReference>
<organism evidence="9 10">
    <name type="scientific">Penicillium salamii</name>
    <dbReference type="NCBI Taxonomy" id="1612424"/>
    <lineage>
        <taxon>Eukaryota</taxon>
        <taxon>Fungi</taxon>
        <taxon>Dikarya</taxon>
        <taxon>Ascomycota</taxon>
        <taxon>Pezizomycotina</taxon>
        <taxon>Eurotiomycetes</taxon>
        <taxon>Eurotiomycetidae</taxon>
        <taxon>Eurotiales</taxon>
        <taxon>Aspergillaceae</taxon>
        <taxon>Penicillium</taxon>
    </lineage>
</organism>
<dbReference type="PANTHER" id="PTHR42813">
    <property type="entry name" value="ZINC-TYPE ALCOHOL DEHYDROGENASE-LIKE"/>
    <property type="match status" value="1"/>
</dbReference>
<dbReference type="OrthoDB" id="2440450at2759"/>
<dbReference type="SUPFAM" id="SSF51735">
    <property type="entry name" value="NAD(P)-binding Rossmann-fold domains"/>
    <property type="match status" value="1"/>
</dbReference>
<comment type="similarity">
    <text evidence="2 7">Belongs to the zinc-containing alcohol dehydrogenase family.</text>
</comment>
<evidence type="ECO:0000256" key="1">
    <source>
        <dbReference type="ARBA" id="ARBA00001947"/>
    </source>
</evidence>
<sequence length="410" mass="43723">MDSFCRAIFTTPDLLATFNTRKMALSNVTLVNETMRAVVWQGNPYNVGVIDLPMPTIINQSDAIVRMSRAAICGSDLHIYRGTNEGMPAPFGLGHEGVGYISAIGAGVGSLQVGDPVIVPFTVDQGHLHADLTSSMYAGYGNGGDIGGTQAEYLRVPFADNGLIPIPSLEYTNSTTNESTSLINDYVMLSDIFATGWASLDYAGFQPGDTVAVFGAGPVGLMAAYSAILRGASNVYSVDYVQDRLDLAKSIGAIPINFQHADPVEQILNLEPNGVSRSVDAVGYEQVNRNLTVQSDVIINNMLAVTSTGGGLGTVGVYNHQSNDTATAPRASTVHTDIKFSLSDFFFGEYKWEAGPSDPIELAPKLVHLVASGKARPGFIVSDVINIEDAPDAYARFERHEATKVVIAFD</sequence>
<dbReference type="Pfam" id="PF08240">
    <property type="entry name" value="ADH_N"/>
    <property type="match status" value="1"/>
</dbReference>
<dbReference type="InterPro" id="IPR020843">
    <property type="entry name" value="ER"/>
</dbReference>
<reference evidence="9" key="1">
    <citation type="submission" date="2021-07" db="EMBL/GenBank/DDBJ databases">
        <authorList>
            <person name="Branca A.L. A."/>
        </authorList>
    </citation>
    <scope>NUCLEOTIDE SEQUENCE</scope>
</reference>
<feature type="domain" description="Enoyl reductase (ER)" evidence="8">
    <location>
        <begin position="42"/>
        <end position="407"/>
    </location>
</feature>
<dbReference type="AlphaFoldDB" id="A0A9W4NAC5"/>